<evidence type="ECO:0000256" key="13">
    <source>
        <dbReference type="RuleBase" id="RU003762"/>
    </source>
</evidence>
<dbReference type="InterPro" id="IPR013519">
    <property type="entry name" value="Int_alpha_beta-p"/>
</dbReference>
<feature type="compositionally biased region" description="Acidic residues" evidence="14">
    <location>
        <begin position="117"/>
        <end position="127"/>
    </location>
</feature>
<feature type="compositionally biased region" description="Gly residues" evidence="14">
    <location>
        <begin position="1202"/>
        <end position="1211"/>
    </location>
</feature>
<evidence type="ECO:0000259" key="15">
    <source>
        <dbReference type="Pfam" id="PF08441"/>
    </source>
</evidence>
<evidence type="ECO:0000259" key="16">
    <source>
        <dbReference type="Pfam" id="PF20805"/>
    </source>
</evidence>
<dbReference type="PANTHER" id="PTHR23220:SF122">
    <property type="entry name" value="INTEGRIN ALPHA-PS1"/>
    <property type="match status" value="1"/>
</dbReference>
<dbReference type="Pfam" id="PF08441">
    <property type="entry name" value="Integrin_A_Ig_1"/>
    <property type="match status" value="1"/>
</dbReference>
<dbReference type="Pfam" id="PF01839">
    <property type="entry name" value="FG-GAP"/>
    <property type="match status" value="3"/>
</dbReference>
<evidence type="ECO:0000256" key="3">
    <source>
        <dbReference type="ARBA" id="ARBA00022692"/>
    </source>
</evidence>
<dbReference type="SUPFAM" id="SSF69318">
    <property type="entry name" value="Integrin alpha N-terminal domain"/>
    <property type="match status" value="1"/>
</dbReference>
<evidence type="ECO:0000256" key="9">
    <source>
        <dbReference type="ARBA" id="ARBA00023136"/>
    </source>
</evidence>
<dbReference type="Gene3D" id="2.130.10.130">
    <property type="entry name" value="Integrin alpha, N-terminal"/>
    <property type="match status" value="1"/>
</dbReference>
<evidence type="ECO:0000256" key="7">
    <source>
        <dbReference type="ARBA" id="ARBA00022989"/>
    </source>
</evidence>
<evidence type="ECO:0000256" key="2">
    <source>
        <dbReference type="ARBA" id="ARBA00008054"/>
    </source>
</evidence>
<feature type="domain" description="Integrin alpha first immunoglubulin-like" evidence="15">
    <location>
        <begin position="511"/>
        <end position="713"/>
    </location>
</feature>
<dbReference type="Gene3D" id="2.60.40.1460">
    <property type="entry name" value="Integrin domains. Chain A, domain 2"/>
    <property type="match status" value="1"/>
</dbReference>
<dbReference type="PRINTS" id="PR01185">
    <property type="entry name" value="INTEGRINA"/>
</dbReference>
<evidence type="ECO:0000256" key="4">
    <source>
        <dbReference type="ARBA" id="ARBA00022729"/>
    </source>
</evidence>
<comment type="subcellular location">
    <subcellularLocation>
        <location evidence="1 13">Membrane</location>
        <topology evidence="1 13">Single-pass type I membrane protein</topology>
    </subcellularLocation>
</comment>
<dbReference type="PROSITE" id="PS00242">
    <property type="entry name" value="INTEGRIN_ALPHA"/>
    <property type="match status" value="1"/>
</dbReference>
<dbReference type="GO" id="GO:0007160">
    <property type="term" value="P:cell-matrix adhesion"/>
    <property type="evidence" value="ECO:0007669"/>
    <property type="project" value="TreeGrafter"/>
</dbReference>
<dbReference type="PANTHER" id="PTHR23220">
    <property type="entry name" value="INTEGRIN ALPHA"/>
    <property type="match status" value="1"/>
</dbReference>
<keyword evidence="7 13" id="KW-1133">Transmembrane helix</keyword>
<evidence type="ECO:0000256" key="1">
    <source>
        <dbReference type="ARBA" id="ARBA00004479"/>
    </source>
</evidence>
<dbReference type="InterPro" id="IPR048286">
    <property type="entry name" value="Integrin_alpha_Ig-like_3"/>
</dbReference>
<evidence type="ECO:0000256" key="6">
    <source>
        <dbReference type="ARBA" id="ARBA00022889"/>
    </source>
</evidence>
<accession>A0AAG5DXX6</accession>
<feature type="repeat" description="FG-GAP" evidence="12">
    <location>
        <begin position="463"/>
        <end position="526"/>
    </location>
</feature>
<dbReference type="InterPro" id="IPR018184">
    <property type="entry name" value="Integrin_alpha_C_CS"/>
</dbReference>
<feature type="chain" id="PRO_5042313017" description="Integrin alpha-2 domain-containing protein" evidence="13">
    <location>
        <begin position="17"/>
        <end position="1240"/>
    </location>
</feature>
<feature type="region of interest" description="Disordered" evidence="14">
    <location>
        <begin position="1186"/>
        <end position="1240"/>
    </location>
</feature>
<keyword evidence="10 13" id="KW-0675">Receptor</keyword>
<feature type="repeat" description="FG-GAP" evidence="12">
    <location>
        <begin position="21"/>
        <end position="89"/>
    </location>
</feature>
<dbReference type="SMART" id="SM00191">
    <property type="entry name" value="Int_alpha"/>
    <property type="match status" value="5"/>
</dbReference>
<dbReference type="Pfam" id="PF20806">
    <property type="entry name" value="Integrin_A_Ig_3"/>
    <property type="match status" value="1"/>
</dbReference>
<dbReference type="AlphaFoldDB" id="A0AAG5DXX6"/>
<dbReference type="GO" id="GO:0033627">
    <property type="term" value="P:cell adhesion mediated by integrin"/>
    <property type="evidence" value="ECO:0007669"/>
    <property type="project" value="TreeGrafter"/>
</dbReference>
<dbReference type="GO" id="GO:0008305">
    <property type="term" value="C:integrin complex"/>
    <property type="evidence" value="ECO:0007669"/>
    <property type="project" value="InterPro"/>
</dbReference>
<keyword evidence="11" id="KW-0325">Glycoprotein</keyword>
<keyword evidence="4 13" id="KW-0732">Signal</keyword>
<keyword evidence="3 13" id="KW-0812">Transmembrane</keyword>
<reference evidence="18" key="1">
    <citation type="submission" date="2024-04" db="UniProtKB">
        <authorList>
            <consortium name="EnsemblMetazoa"/>
        </authorList>
    </citation>
    <scope>IDENTIFICATION</scope>
    <source>
        <strain evidence="18">EBRO</strain>
    </source>
</reference>
<comment type="similarity">
    <text evidence="2 13">Belongs to the integrin alpha chain family.</text>
</comment>
<feature type="region of interest" description="Disordered" evidence="14">
    <location>
        <begin position="95"/>
        <end position="145"/>
    </location>
</feature>
<keyword evidence="5" id="KW-0677">Repeat</keyword>
<name>A0AAG5DXX6_ANOAO</name>
<keyword evidence="8 13" id="KW-0401">Integrin</keyword>
<evidence type="ECO:0000256" key="11">
    <source>
        <dbReference type="ARBA" id="ARBA00023180"/>
    </source>
</evidence>
<evidence type="ECO:0000256" key="5">
    <source>
        <dbReference type="ARBA" id="ARBA00022737"/>
    </source>
</evidence>
<dbReference type="GO" id="GO:0005178">
    <property type="term" value="F:integrin binding"/>
    <property type="evidence" value="ECO:0007669"/>
    <property type="project" value="TreeGrafter"/>
</dbReference>
<dbReference type="Gene3D" id="2.60.40.1530">
    <property type="entry name" value="ntegrin, alpha v. Chain A, domain 4"/>
    <property type="match status" value="1"/>
</dbReference>
<feature type="signal peptide" evidence="13">
    <location>
        <begin position="1"/>
        <end position="16"/>
    </location>
</feature>
<keyword evidence="19" id="KW-1185">Reference proteome</keyword>
<dbReference type="GO" id="GO:0007157">
    <property type="term" value="P:heterophilic cell-cell adhesion via plasma membrane cell adhesion molecules"/>
    <property type="evidence" value="ECO:0007669"/>
    <property type="project" value="UniProtKB-ARBA"/>
</dbReference>
<protein>
    <recommendedName>
        <fullName evidence="20">Integrin alpha-2 domain-containing protein</fullName>
    </recommendedName>
</protein>
<dbReference type="EnsemblMetazoa" id="ENSAATROPT017785">
    <property type="protein sequence ID" value="ENSAATROPP015734"/>
    <property type="gene ID" value="ENSAATROPG014525"/>
</dbReference>
<evidence type="ECO:0000313" key="18">
    <source>
        <dbReference type="EnsemblMetazoa" id="ENSAATROPP015734"/>
    </source>
</evidence>
<evidence type="ECO:0000256" key="14">
    <source>
        <dbReference type="SAM" id="MobiDB-lite"/>
    </source>
</evidence>
<feature type="region of interest" description="Disordered" evidence="14">
    <location>
        <begin position="1007"/>
        <end position="1026"/>
    </location>
</feature>
<keyword evidence="9 13" id="KW-0472">Membrane</keyword>
<dbReference type="InterPro" id="IPR048285">
    <property type="entry name" value="Integrin_alpha_Ig-like_2"/>
</dbReference>
<dbReference type="InterPro" id="IPR032695">
    <property type="entry name" value="Integrin_dom_sf"/>
</dbReference>
<evidence type="ECO:0000256" key="10">
    <source>
        <dbReference type="ARBA" id="ARBA00023170"/>
    </source>
</evidence>
<evidence type="ECO:0000256" key="8">
    <source>
        <dbReference type="ARBA" id="ARBA00023037"/>
    </source>
</evidence>
<dbReference type="SUPFAM" id="SSF69179">
    <property type="entry name" value="Integrin domains"/>
    <property type="match status" value="3"/>
</dbReference>
<keyword evidence="6 13" id="KW-0130">Cell adhesion</keyword>
<proteinExistence type="inferred from homology"/>
<evidence type="ECO:0000313" key="19">
    <source>
        <dbReference type="Proteomes" id="UP000075880"/>
    </source>
</evidence>
<dbReference type="InterPro" id="IPR000413">
    <property type="entry name" value="Integrin_alpha"/>
</dbReference>
<evidence type="ECO:0000259" key="17">
    <source>
        <dbReference type="Pfam" id="PF20806"/>
    </source>
</evidence>
<dbReference type="InterPro" id="IPR013649">
    <property type="entry name" value="Integrin_alpha_Ig-like_1"/>
</dbReference>
<dbReference type="Gene3D" id="2.60.40.1510">
    <property type="entry name" value="ntegrin, alpha v. Chain A, domain 3"/>
    <property type="match status" value="1"/>
</dbReference>
<feature type="domain" description="Integrin alpha third immunoglobulin-like" evidence="17">
    <location>
        <begin position="872"/>
        <end position="1108"/>
    </location>
</feature>
<dbReference type="InterPro" id="IPR013517">
    <property type="entry name" value="FG-GAP"/>
</dbReference>
<feature type="domain" description="Integrin alpha second immunoglobulin-like" evidence="16">
    <location>
        <begin position="714"/>
        <end position="825"/>
    </location>
</feature>
<feature type="compositionally biased region" description="Gly residues" evidence="14">
    <location>
        <begin position="1007"/>
        <end position="1019"/>
    </location>
</feature>
<dbReference type="InterPro" id="IPR028994">
    <property type="entry name" value="Integrin_alpha_N"/>
</dbReference>
<dbReference type="Pfam" id="PF20805">
    <property type="entry name" value="Integrin_A_Ig_2"/>
    <property type="match status" value="1"/>
</dbReference>
<evidence type="ECO:0008006" key="20">
    <source>
        <dbReference type="Google" id="ProtNLM"/>
    </source>
</evidence>
<organism evidence="18 19">
    <name type="scientific">Anopheles atroparvus</name>
    <name type="common">European mosquito</name>
    <dbReference type="NCBI Taxonomy" id="41427"/>
    <lineage>
        <taxon>Eukaryota</taxon>
        <taxon>Metazoa</taxon>
        <taxon>Ecdysozoa</taxon>
        <taxon>Arthropoda</taxon>
        <taxon>Hexapoda</taxon>
        <taxon>Insecta</taxon>
        <taxon>Pterygota</taxon>
        <taxon>Neoptera</taxon>
        <taxon>Endopterygota</taxon>
        <taxon>Diptera</taxon>
        <taxon>Nematocera</taxon>
        <taxon>Culicoidea</taxon>
        <taxon>Culicidae</taxon>
        <taxon>Anophelinae</taxon>
        <taxon>Anopheles</taxon>
    </lineage>
</organism>
<dbReference type="Gene3D" id="1.20.5.930">
    <property type="entry name" value="Bicelle-embedded integrin alpha(iib) transmembrane segment"/>
    <property type="match status" value="1"/>
</dbReference>
<feature type="repeat" description="FG-GAP" evidence="12">
    <location>
        <begin position="338"/>
        <end position="397"/>
    </location>
</feature>
<dbReference type="GO" id="GO:0048513">
    <property type="term" value="P:animal organ development"/>
    <property type="evidence" value="ECO:0007669"/>
    <property type="project" value="UniProtKB-ARBA"/>
</dbReference>
<sequence>MLRLGVILVVVGSVCCFNLETGHLLDKHGVPGSYFGYSVAGHSQRSPKGGGNVTNWILVGAPLGQNLQPASNHSGALFRCPITLGQNDCTQVVTDGHRTPSGNYEKFPIRGTHGDPDDFDDDSDLNELDGPQQQQQQRLEPPGADEIKTNQWLGVTVETGGQQNKIFVCAHRYIKISKPQPFSTVNASADGSPGLYLGQGICYVLNEDFSFSFPVEVCRGRSIEREHQQYAFCQSGTSGAVLPDGTALIGTPGAMTWKGTLFNVAIEGDFLSRDKFQYFAPHDNVHSPVPNYSYLGMSVTGGRFFGEYMSYAGGAPRAAQGNGEVVIFSHRYRKNPFDHVISLQGEQFGSGYGSALVAADVNGDGRQDLLIGAPNFFNRTDGGAVYVYLNRGTSFEAKYDQRLTGRLESRFGTAIANCGDLNHDGLDDIAIGAPYEAGGSGRVYVYFGTKGGALSPEPAQVLDPVELFPNPVAQFRTFGSSLAGGHDLDGNSYPDLIIGSYGSDRVTALLARPIINIRTYEELNLGQQTQAAGELGSIDPTKFGCSADPTVNATCFTFHACSAVDDASLSEGDSLTDTSLQLRFSIKAETFLNDRKFSRVYFGPPAANGPNGTLSPSASPPASPALPRTNVYQRRFRLPVNGKPFCHPVTAYLKEGTRDIQNPILFRISYTLDEGKGNDDSARRGRETALPRLQPILNRTAAERTFSVPFQKDCGTDGICQSALAIQSAQLVGLASRGRTGEYLLVLGRDRTLTLSLTVQNQADSAYETHLYVHHDASLTYAGSKGSSVCGAHNSTVVDCSIGNPLKRQGEVQLALRFDARSLEEYGYSRSAVGGGHTQALTLAVFVNTTSRDSGTKTAATLSMRIHRMAKLSISGVAHPEQVFYGGGGSAILGESAIQTLDEIGMPVRHVYQIYNDGPWRAPFVKLMIDWPLQVANNKPQGKWLLYLDAQPTLEMSSTGITGQERSYCEVQKKSVASGGAMVIGFDGENASPVNPLRLPERKNGNGVGAGARATGGSGFARSSNRTMRVRRDRAMVLRPSPTDGTVQMDCPSQTAKCVRIVCDIHDLGPKAQALVTITARLWNATLVGDYSLVDVVRIGSTAHFTVEGLDAGLDDGGEPATTAATQPAPALTVRTEAFPEMGPPIVAKDVPWWIIAVAIVAGVLVLAAVTYLLSRCGFFRRQRHTGEDPTLSGNLERRRGPGGGGSGGSGDAYDALNESNGGSGGSSTAERKPFIGRRS</sequence>
<dbReference type="Proteomes" id="UP000075880">
    <property type="component" value="Unassembled WGS sequence"/>
</dbReference>
<evidence type="ECO:0000256" key="12">
    <source>
        <dbReference type="PROSITE-ProRule" id="PRU00803"/>
    </source>
</evidence>
<dbReference type="PROSITE" id="PS51470">
    <property type="entry name" value="FG_GAP"/>
    <property type="match status" value="4"/>
</dbReference>
<dbReference type="GO" id="GO:0007229">
    <property type="term" value="P:integrin-mediated signaling pathway"/>
    <property type="evidence" value="ECO:0007669"/>
    <property type="project" value="UniProtKB-KW"/>
</dbReference>
<feature type="transmembrane region" description="Helical" evidence="13">
    <location>
        <begin position="1151"/>
        <end position="1174"/>
    </location>
</feature>
<feature type="repeat" description="FG-GAP" evidence="12">
    <location>
        <begin position="398"/>
        <end position="455"/>
    </location>
</feature>
<dbReference type="GO" id="GO:0009897">
    <property type="term" value="C:external side of plasma membrane"/>
    <property type="evidence" value="ECO:0007669"/>
    <property type="project" value="TreeGrafter"/>
</dbReference>